<dbReference type="NCBIfam" id="TIGR01764">
    <property type="entry name" value="excise"/>
    <property type="match status" value="1"/>
</dbReference>
<name>A0A1V0UZ54_9BACL</name>
<evidence type="ECO:0000313" key="3">
    <source>
        <dbReference type="Proteomes" id="UP000192727"/>
    </source>
</evidence>
<organism evidence="2 3">
    <name type="scientific">Paenibacillus larvae subsp. pulvifaciens</name>
    <dbReference type="NCBI Taxonomy" id="1477"/>
    <lineage>
        <taxon>Bacteria</taxon>
        <taxon>Bacillati</taxon>
        <taxon>Bacillota</taxon>
        <taxon>Bacilli</taxon>
        <taxon>Bacillales</taxon>
        <taxon>Paenibacillaceae</taxon>
        <taxon>Paenibacillus</taxon>
    </lineage>
</organism>
<dbReference type="GO" id="GO:0003677">
    <property type="term" value="F:DNA binding"/>
    <property type="evidence" value="ECO:0007669"/>
    <property type="project" value="InterPro"/>
</dbReference>
<reference evidence="2 3" key="1">
    <citation type="submission" date="2017-03" db="EMBL/GenBank/DDBJ databases">
        <title>Paenibacillus larvae genome sequencing.</title>
        <authorList>
            <person name="Dingman D.W."/>
        </authorList>
    </citation>
    <scope>NUCLEOTIDE SEQUENCE [LARGE SCALE GENOMIC DNA]</scope>
    <source>
        <strain evidence="2 3">SAG 10367</strain>
    </source>
</reference>
<dbReference type="EMBL" id="CP020557">
    <property type="protein sequence ID" value="ARF70446.1"/>
    <property type="molecule type" value="Genomic_DNA"/>
</dbReference>
<evidence type="ECO:0000313" key="2">
    <source>
        <dbReference type="EMBL" id="ARF70446.1"/>
    </source>
</evidence>
<dbReference type="InterPro" id="IPR041657">
    <property type="entry name" value="HTH_17"/>
</dbReference>
<accession>A0A1V0UZ54</accession>
<dbReference type="Proteomes" id="UP000192727">
    <property type="component" value="Chromosome"/>
</dbReference>
<dbReference type="Pfam" id="PF12728">
    <property type="entry name" value="HTH_17"/>
    <property type="match status" value="1"/>
</dbReference>
<feature type="domain" description="Helix-turn-helix" evidence="1">
    <location>
        <begin position="8"/>
        <end position="56"/>
    </location>
</feature>
<dbReference type="SUPFAM" id="SSF46955">
    <property type="entry name" value="Putative DNA-binding domain"/>
    <property type="match status" value="1"/>
</dbReference>
<dbReference type="InterPro" id="IPR009061">
    <property type="entry name" value="DNA-bd_dom_put_sf"/>
</dbReference>
<protein>
    <recommendedName>
        <fullName evidence="1">Helix-turn-helix domain-containing protein</fullName>
    </recommendedName>
</protein>
<proteinExistence type="predicted"/>
<dbReference type="AlphaFoldDB" id="A0A1V0UZ54"/>
<gene>
    <name evidence="2" type="ORF">B7C51_08570</name>
</gene>
<sequence>MGLNQDKVLDVKEVAEIYGISDKKLYDMCKKKQIPHRRLGSRIVFSSSALDAWGREQDKKNYQPN</sequence>
<dbReference type="InterPro" id="IPR010093">
    <property type="entry name" value="SinI_DNA-bd"/>
</dbReference>
<evidence type="ECO:0000259" key="1">
    <source>
        <dbReference type="Pfam" id="PF12728"/>
    </source>
</evidence>